<name>A0A841T3B6_9BACL</name>
<keyword evidence="5" id="KW-1185">Reference proteome</keyword>
<dbReference type="InterPro" id="IPR036390">
    <property type="entry name" value="WH_DNA-bd_sf"/>
</dbReference>
<reference evidence="4 5" key="1">
    <citation type="submission" date="2020-08" db="EMBL/GenBank/DDBJ databases">
        <title>Cohnella phylogeny.</title>
        <authorList>
            <person name="Dunlap C."/>
        </authorList>
    </citation>
    <scope>NUCLEOTIDE SEQUENCE [LARGE SCALE GENOMIC DNA]</scope>
    <source>
        <strain evidence="4 5">DSM 103658</strain>
    </source>
</reference>
<comment type="similarity">
    <text evidence="2">Belongs to the ROK (NagC/XylR) family.</text>
</comment>
<dbReference type="SUPFAM" id="SSF46785">
    <property type="entry name" value="Winged helix' DNA-binding domain"/>
    <property type="match status" value="1"/>
</dbReference>
<keyword evidence="3" id="KW-0859">Xylose metabolism</keyword>
<dbReference type="Pfam" id="PF00480">
    <property type="entry name" value="ROK"/>
    <property type="match status" value="1"/>
</dbReference>
<organism evidence="4 5">
    <name type="scientific">Cohnella lubricantis</name>
    <dbReference type="NCBI Taxonomy" id="2163172"/>
    <lineage>
        <taxon>Bacteria</taxon>
        <taxon>Bacillati</taxon>
        <taxon>Bacillota</taxon>
        <taxon>Bacilli</taxon>
        <taxon>Bacillales</taxon>
        <taxon>Paenibacillaceae</taxon>
        <taxon>Cohnella</taxon>
    </lineage>
</organism>
<dbReference type="GO" id="GO:0042732">
    <property type="term" value="P:D-xylose metabolic process"/>
    <property type="evidence" value="ECO:0007669"/>
    <property type="project" value="UniProtKB-KW"/>
</dbReference>
<dbReference type="Gene3D" id="1.10.10.10">
    <property type="entry name" value="Winged helix-like DNA-binding domain superfamily/Winged helix DNA-binding domain"/>
    <property type="match status" value="1"/>
</dbReference>
<evidence type="ECO:0000313" key="4">
    <source>
        <dbReference type="EMBL" id="MBB6676083.1"/>
    </source>
</evidence>
<protein>
    <submittedName>
        <fullName evidence="4">ROK family protein</fullName>
    </submittedName>
</protein>
<dbReference type="InterPro" id="IPR043129">
    <property type="entry name" value="ATPase_NBD"/>
</dbReference>
<evidence type="ECO:0000256" key="3">
    <source>
        <dbReference type="ARBA" id="ARBA00022629"/>
    </source>
</evidence>
<comment type="function">
    <text evidence="1">Transcriptional repressor of xylose-utilizing enzymes.</text>
</comment>
<comment type="caution">
    <text evidence="4">The sequence shown here is derived from an EMBL/GenBank/DDBJ whole genome shotgun (WGS) entry which is preliminary data.</text>
</comment>
<dbReference type="InterPro" id="IPR000600">
    <property type="entry name" value="ROK"/>
</dbReference>
<keyword evidence="3" id="KW-0119">Carbohydrate metabolism</keyword>
<dbReference type="PANTHER" id="PTHR18964">
    <property type="entry name" value="ROK (REPRESSOR, ORF, KINASE) FAMILY"/>
    <property type="match status" value="1"/>
</dbReference>
<proteinExistence type="inferred from homology"/>
<dbReference type="EMBL" id="JACJVN010000009">
    <property type="protein sequence ID" value="MBB6676083.1"/>
    <property type="molecule type" value="Genomic_DNA"/>
</dbReference>
<accession>A0A841T3B6</accession>
<gene>
    <name evidence="4" type="ORF">H4Q31_01940</name>
</gene>
<dbReference type="Gene3D" id="3.30.420.40">
    <property type="match status" value="2"/>
</dbReference>
<evidence type="ECO:0000256" key="1">
    <source>
        <dbReference type="ARBA" id="ARBA00002486"/>
    </source>
</evidence>
<dbReference type="SUPFAM" id="SSF53067">
    <property type="entry name" value="Actin-like ATPase domain"/>
    <property type="match status" value="1"/>
</dbReference>
<sequence>MIDQRSHRLPSPKRMVYFDIAERGTVSKAELLGRFSLSGTSMTRLLEEMTAEGLILASGFGPSSGGRRPILYETNPAFGYFCGLEISRFHSALGLFDMRMNPLSFVRWRMDEKMTPQALADRVAGAVQAALREQGIKQEQVLGFGIGSVGPLDRESGIILQPLHFPAPGWANVPICRLIEERTGFAAQLDNGANTALIGEHWSMRSANPQHMLYVHTGVGLRSAMMSYGQIIYGSVDMEGAIGQMIVQSDGPQLYDGSNFGALEAYVSVQALEKRAQTHAIMGASPLTELFGVQPEQIRYDLLLEALRQEHPYAMELFQQGASFFGIGLANMINMLHPEIVIVGGTLIQSHEMFLRTAIDIARKNTYYHPQYQPVFSEGELKEDAVATGAALMMWKQLELR</sequence>
<dbReference type="InterPro" id="IPR036388">
    <property type="entry name" value="WH-like_DNA-bd_sf"/>
</dbReference>
<evidence type="ECO:0000313" key="5">
    <source>
        <dbReference type="Proteomes" id="UP000574133"/>
    </source>
</evidence>
<dbReference type="PANTHER" id="PTHR18964:SF149">
    <property type="entry name" value="BIFUNCTIONAL UDP-N-ACETYLGLUCOSAMINE 2-EPIMERASE_N-ACETYLMANNOSAMINE KINASE"/>
    <property type="match status" value="1"/>
</dbReference>
<dbReference type="RefSeq" id="WP_185177387.1">
    <property type="nucleotide sequence ID" value="NZ_CBCSEP010000034.1"/>
</dbReference>
<dbReference type="AlphaFoldDB" id="A0A841T3B6"/>
<dbReference type="Proteomes" id="UP000574133">
    <property type="component" value="Unassembled WGS sequence"/>
</dbReference>
<evidence type="ECO:0000256" key="2">
    <source>
        <dbReference type="ARBA" id="ARBA00006479"/>
    </source>
</evidence>